<organism evidence="6 7">
    <name type="scientific">Lapidilactobacillus achengensis</name>
    <dbReference type="NCBI Taxonomy" id="2486000"/>
    <lineage>
        <taxon>Bacteria</taxon>
        <taxon>Bacillati</taxon>
        <taxon>Bacillota</taxon>
        <taxon>Bacilli</taxon>
        <taxon>Lactobacillales</taxon>
        <taxon>Lactobacillaceae</taxon>
        <taxon>Lapidilactobacillus</taxon>
    </lineage>
</organism>
<dbReference type="EMBL" id="JBHSSM010000005">
    <property type="protein sequence ID" value="MFC6314232.1"/>
    <property type="molecule type" value="Genomic_DNA"/>
</dbReference>
<dbReference type="Pfam" id="PF14657">
    <property type="entry name" value="Arm-DNA-bind_4"/>
    <property type="match status" value="1"/>
</dbReference>
<dbReference type="InterPro" id="IPR050808">
    <property type="entry name" value="Phage_Integrase"/>
</dbReference>
<keyword evidence="4" id="KW-0233">DNA recombination</keyword>
<protein>
    <submittedName>
        <fullName evidence="6">Tyrosine-type recombinase/integrase</fullName>
    </submittedName>
</protein>
<gene>
    <name evidence="6" type="ORF">ACFQHW_01430</name>
</gene>
<evidence type="ECO:0000256" key="2">
    <source>
        <dbReference type="ARBA" id="ARBA00022908"/>
    </source>
</evidence>
<evidence type="ECO:0000259" key="5">
    <source>
        <dbReference type="PROSITE" id="PS51898"/>
    </source>
</evidence>
<dbReference type="InterPro" id="IPR010998">
    <property type="entry name" value="Integrase_recombinase_N"/>
</dbReference>
<dbReference type="InterPro" id="IPR002104">
    <property type="entry name" value="Integrase_catalytic"/>
</dbReference>
<comment type="similarity">
    <text evidence="1">Belongs to the 'phage' integrase family.</text>
</comment>
<comment type="caution">
    <text evidence="6">The sequence shown here is derived from an EMBL/GenBank/DDBJ whole genome shotgun (WGS) entry which is preliminary data.</text>
</comment>
<feature type="domain" description="Tyr recombinase" evidence="5">
    <location>
        <begin position="172"/>
        <end position="374"/>
    </location>
</feature>
<dbReference type="InterPro" id="IPR013762">
    <property type="entry name" value="Integrase-like_cat_sf"/>
</dbReference>
<dbReference type="PROSITE" id="PS51898">
    <property type="entry name" value="TYR_RECOMBINASE"/>
    <property type="match status" value="1"/>
</dbReference>
<dbReference type="Gene3D" id="1.10.150.130">
    <property type="match status" value="1"/>
</dbReference>
<keyword evidence="3" id="KW-0238">DNA-binding</keyword>
<dbReference type="InterPro" id="IPR004107">
    <property type="entry name" value="Integrase_SAM-like_N"/>
</dbReference>
<evidence type="ECO:0000313" key="6">
    <source>
        <dbReference type="EMBL" id="MFC6314232.1"/>
    </source>
</evidence>
<keyword evidence="2" id="KW-0229">DNA integration</keyword>
<dbReference type="InterPro" id="IPR028259">
    <property type="entry name" value="AP2-like_int_N"/>
</dbReference>
<dbReference type="Pfam" id="PF00589">
    <property type="entry name" value="Phage_integrase"/>
    <property type="match status" value="1"/>
</dbReference>
<keyword evidence="7" id="KW-1185">Reference proteome</keyword>
<sequence length="382" mass="44351">MASYKQYETKQGKKFWKFDIYLGTDPQTGKPKHTVRRGFSTQKKASLAAARLEVEASRGAIEKDNNISFQTVYEQWYQAYVNTVSESTWNRTAGMFDNHILPALGKYRIRTITIAQIQRAVNEWFKIAARNYKRWYNYVVDVFEFAIKHGYLEKNVAKLITVPKKREEAGDKFENFWDKAQLAEFFSYLDPTLEMEKYTLFRVYAFCGVRRGEALALTWNDISFKNGTMRINKTLTQGEKGRQIIQAPKTRNSRRTIDLDPKTLNDLKQWKALQKRKYLMLGFNTLQPNQLIFANNKNGYKSLNTPAKWLKSIRVAHNLTKVTVHGFRHSHCSALFSAGATIKEVQMRLGHADVATTLNIYTHVTKNQNKEVANKLAHYLDF</sequence>
<dbReference type="SUPFAM" id="SSF56349">
    <property type="entry name" value="DNA breaking-rejoining enzymes"/>
    <property type="match status" value="1"/>
</dbReference>
<dbReference type="Pfam" id="PF14659">
    <property type="entry name" value="Phage_int_SAM_3"/>
    <property type="match status" value="1"/>
</dbReference>
<evidence type="ECO:0000313" key="7">
    <source>
        <dbReference type="Proteomes" id="UP001596310"/>
    </source>
</evidence>
<dbReference type="CDD" id="cd01189">
    <property type="entry name" value="INT_ICEBs1_C_like"/>
    <property type="match status" value="1"/>
</dbReference>
<proteinExistence type="inferred from homology"/>
<reference evidence="7" key="1">
    <citation type="journal article" date="2019" name="Int. J. Syst. Evol. Microbiol.">
        <title>The Global Catalogue of Microorganisms (GCM) 10K type strain sequencing project: providing services to taxonomists for standard genome sequencing and annotation.</title>
        <authorList>
            <consortium name="The Broad Institute Genomics Platform"/>
            <consortium name="The Broad Institute Genome Sequencing Center for Infectious Disease"/>
            <person name="Wu L."/>
            <person name="Ma J."/>
        </authorList>
    </citation>
    <scope>NUCLEOTIDE SEQUENCE [LARGE SCALE GENOMIC DNA]</scope>
    <source>
        <strain evidence="7">CCM 8897</strain>
    </source>
</reference>
<accession>A0ABW1UJW8</accession>
<dbReference type="PANTHER" id="PTHR30629">
    <property type="entry name" value="PROPHAGE INTEGRASE"/>
    <property type="match status" value="1"/>
</dbReference>
<dbReference type="InterPro" id="IPR011010">
    <property type="entry name" value="DNA_brk_join_enz"/>
</dbReference>
<evidence type="ECO:0000256" key="4">
    <source>
        <dbReference type="ARBA" id="ARBA00023172"/>
    </source>
</evidence>
<dbReference type="Proteomes" id="UP001596310">
    <property type="component" value="Unassembled WGS sequence"/>
</dbReference>
<dbReference type="Gene3D" id="1.10.443.10">
    <property type="entry name" value="Intergrase catalytic core"/>
    <property type="match status" value="1"/>
</dbReference>
<evidence type="ECO:0000256" key="3">
    <source>
        <dbReference type="ARBA" id="ARBA00023125"/>
    </source>
</evidence>
<name>A0ABW1UJW8_9LACO</name>
<dbReference type="RefSeq" id="WP_125596631.1">
    <property type="nucleotide sequence ID" value="NZ_JBHSSM010000005.1"/>
</dbReference>
<evidence type="ECO:0000256" key="1">
    <source>
        <dbReference type="ARBA" id="ARBA00008857"/>
    </source>
</evidence>
<dbReference type="PANTHER" id="PTHR30629:SF2">
    <property type="entry name" value="PROPHAGE INTEGRASE INTS-RELATED"/>
    <property type="match status" value="1"/>
</dbReference>